<dbReference type="PANTHER" id="PTHR12302:SF26">
    <property type="entry name" value="BLR1266 PROTEIN"/>
    <property type="match status" value="1"/>
</dbReference>
<evidence type="ECO:0000256" key="1">
    <source>
        <dbReference type="SAM" id="SignalP"/>
    </source>
</evidence>
<dbReference type="AlphaFoldDB" id="A0A3S3MP87"/>
<name>A0A3S3MP87_9RHOB</name>
<evidence type="ECO:0000313" key="4">
    <source>
        <dbReference type="Proteomes" id="UP000288071"/>
    </source>
</evidence>
<dbReference type="RefSeq" id="WP_128156998.1">
    <property type="nucleotide sequence ID" value="NZ_JBHSOM010000004.1"/>
</dbReference>
<dbReference type="InterPro" id="IPR035437">
    <property type="entry name" value="SNase_OB-fold_sf"/>
</dbReference>
<dbReference type="Pfam" id="PF00565">
    <property type="entry name" value="SNase"/>
    <property type="match status" value="1"/>
</dbReference>
<accession>A0A3S3MP87</accession>
<dbReference type="InterPro" id="IPR016071">
    <property type="entry name" value="Staphylococal_nuclease_OB-fold"/>
</dbReference>
<keyword evidence="4" id="KW-1185">Reference proteome</keyword>
<dbReference type="Proteomes" id="UP000288071">
    <property type="component" value="Unassembled WGS sequence"/>
</dbReference>
<evidence type="ECO:0000313" key="3">
    <source>
        <dbReference type="EMBL" id="RWR50808.1"/>
    </source>
</evidence>
<reference evidence="4" key="2">
    <citation type="submission" date="2019-01" db="EMBL/GenBank/DDBJ databases">
        <title>Sinorhodobacter populi sp. nov. isolated from the symptomatic bark tissue of Populus euramericana canker.</title>
        <authorList>
            <person name="Li Y."/>
        </authorList>
    </citation>
    <scope>NUCLEOTIDE SEQUENCE [LARGE SCALE GENOMIC DNA]</scope>
    <source>
        <strain evidence="4">CGMCC 1.12963</strain>
    </source>
</reference>
<dbReference type="PANTHER" id="PTHR12302">
    <property type="entry name" value="EBNA2 BINDING PROTEIN P100"/>
    <property type="match status" value="1"/>
</dbReference>
<dbReference type="SUPFAM" id="SSF50199">
    <property type="entry name" value="Staphylococcal nuclease"/>
    <property type="match status" value="1"/>
</dbReference>
<keyword evidence="1" id="KW-0732">Signal</keyword>
<dbReference type="EMBL" id="SAVA01000008">
    <property type="protein sequence ID" value="RWR50808.1"/>
    <property type="molecule type" value="Genomic_DNA"/>
</dbReference>
<feature type="signal peptide" evidence="1">
    <location>
        <begin position="1"/>
        <end position="17"/>
    </location>
</feature>
<feature type="chain" id="PRO_5018539610" evidence="1">
    <location>
        <begin position="18"/>
        <end position="214"/>
    </location>
</feature>
<gene>
    <name evidence="3" type="ORF">EOW66_14370</name>
</gene>
<sequence length="214" mass="23042">MFRFCLLLALCAGPAFGAMLDGPVRVIDGDTLEISGERVRLFGIDAPEHDQRCTDAAGRPWACGARATEALRDLTRGRAVRCSGEEQDRYGRLVARCTVAGRDLGAAMVHDGMAFAYRRYSRDYVGAEEQAKAARRGIWAGAAENPAAVRAAAPPAQAAPGGCAIKGNISSRGRIYHLPDDRSYAKTRINTATGERWFCTEAEARAAGWRHAGD</sequence>
<proteinExistence type="predicted"/>
<organism evidence="3 4">
    <name type="scientific">Paenirhodobacter huangdaonensis</name>
    <dbReference type="NCBI Taxonomy" id="2501515"/>
    <lineage>
        <taxon>Bacteria</taxon>
        <taxon>Pseudomonadati</taxon>
        <taxon>Pseudomonadota</taxon>
        <taxon>Alphaproteobacteria</taxon>
        <taxon>Rhodobacterales</taxon>
        <taxon>Rhodobacter group</taxon>
        <taxon>Paenirhodobacter</taxon>
    </lineage>
</organism>
<dbReference type="PROSITE" id="PS50830">
    <property type="entry name" value="TNASE_3"/>
    <property type="match status" value="1"/>
</dbReference>
<dbReference type="SMART" id="SM00318">
    <property type="entry name" value="SNc"/>
    <property type="match status" value="1"/>
</dbReference>
<dbReference type="Gene3D" id="2.40.50.90">
    <property type="match status" value="1"/>
</dbReference>
<evidence type="ECO:0000259" key="2">
    <source>
        <dbReference type="PROSITE" id="PS50830"/>
    </source>
</evidence>
<feature type="domain" description="TNase-like" evidence="2">
    <location>
        <begin position="25"/>
        <end position="141"/>
    </location>
</feature>
<comment type="caution">
    <text evidence="3">The sequence shown here is derived from an EMBL/GenBank/DDBJ whole genome shotgun (WGS) entry which is preliminary data.</text>
</comment>
<reference evidence="3 4" key="1">
    <citation type="submission" date="2019-01" db="EMBL/GenBank/DDBJ databases">
        <title>Sinorhodobacter populi sp. nov. isolated from the symptomatic bark tissue of Populus euramericana canker.</title>
        <authorList>
            <person name="Xu G."/>
        </authorList>
    </citation>
    <scope>NUCLEOTIDE SEQUENCE [LARGE SCALE GENOMIC DNA]</scope>
    <source>
        <strain evidence="3 4">CGMCC 1.12963</strain>
    </source>
</reference>
<protein>
    <submittedName>
        <fullName evidence="3">Thermonuclease family protein</fullName>
    </submittedName>
</protein>